<reference evidence="1 2" key="1">
    <citation type="journal article" date="2024" name="G3 (Bethesda)">
        <title>Genome assembly of Hibiscus sabdariffa L. provides insights into metabolisms of medicinal natural products.</title>
        <authorList>
            <person name="Kim T."/>
        </authorList>
    </citation>
    <scope>NUCLEOTIDE SEQUENCE [LARGE SCALE GENOMIC DNA]</scope>
    <source>
        <strain evidence="1">TK-2024</strain>
        <tissue evidence="1">Old leaves</tissue>
    </source>
</reference>
<keyword evidence="2" id="KW-1185">Reference proteome</keyword>
<dbReference type="Proteomes" id="UP001396334">
    <property type="component" value="Unassembled WGS sequence"/>
</dbReference>
<evidence type="ECO:0000313" key="2">
    <source>
        <dbReference type="Proteomes" id="UP001396334"/>
    </source>
</evidence>
<organism evidence="1 2">
    <name type="scientific">Hibiscus sabdariffa</name>
    <name type="common">roselle</name>
    <dbReference type="NCBI Taxonomy" id="183260"/>
    <lineage>
        <taxon>Eukaryota</taxon>
        <taxon>Viridiplantae</taxon>
        <taxon>Streptophyta</taxon>
        <taxon>Embryophyta</taxon>
        <taxon>Tracheophyta</taxon>
        <taxon>Spermatophyta</taxon>
        <taxon>Magnoliopsida</taxon>
        <taxon>eudicotyledons</taxon>
        <taxon>Gunneridae</taxon>
        <taxon>Pentapetalae</taxon>
        <taxon>rosids</taxon>
        <taxon>malvids</taxon>
        <taxon>Malvales</taxon>
        <taxon>Malvaceae</taxon>
        <taxon>Malvoideae</taxon>
        <taxon>Hibiscus</taxon>
    </lineage>
</organism>
<comment type="caution">
    <text evidence="1">The sequence shown here is derived from an EMBL/GenBank/DDBJ whole genome shotgun (WGS) entry which is preliminary data.</text>
</comment>
<name>A0ABR2PK11_9ROSI</name>
<gene>
    <name evidence="1" type="ORF">V6N11_030112</name>
</gene>
<sequence>MHASPNNFRTPPIEVKTWKASEWAIKYQAKKQFVQPVLTASASHALLTTVDIGIAELWNWNPHCSLKDHGLVIGRSRWLLSMPCNAIDSGPVQHTTVALA</sequence>
<protein>
    <submittedName>
        <fullName evidence="1">Uncharacterized protein</fullName>
    </submittedName>
</protein>
<accession>A0ABR2PK11</accession>
<evidence type="ECO:0000313" key="1">
    <source>
        <dbReference type="EMBL" id="KAK8988735.1"/>
    </source>
</evidence>
<proteinExistence type="predicted"/>
<dbReference type="EMBL" id="JBBPBN010000057">
    <property type="protein sequence ID" value="KAK8988735.1"/>
    <property type="molecule type" value="Genomic_DNA"/>
</dbReference>